<dbReference type="STRING" id="629741.GCWU000324_01179"/>
<organism evidence="1 2">
    <name type="scientific">Kingella oralis ATCC 51147</name>
    <dbReference type="NCBI Taxonomy" id="629741"/>
    <lineage>
        <taxon>Bacteria</taxon>
        <taxon>Pseudomonadati</taxon>
        <taxon>Pseudomonadota</taxon>
        <taxon>Betaproteobacteria</taxon>
        <taxon>Neisseriales</taxon>
        <taxon>Neisseriaceae</taxon>
        <taxon>Kingella</taxon>
    </lineage>
</organism>
<accession>C4GGB1</accession>
<comment type="caution">
    <text evidence="1">The sequence shown here is derived from an EMBL/GenBank/DDBJ whole genome shotgun (WGS) entry which is preliminary data.</text>
</comment>
<evidence type="ECO:0000313" key="1">
    <source>
        <dbReference type="EMBL" id="EEP69266.1"/>
    </source>
</evidence>
<dbReference type="HOGENOM" id="CLU_2954391_0_0_4"/>
<keyword evidence="2" id="KW-1185">Reference proteome</keyword>
<proteinExistence type="predicted"/>
<reference evidence="1" key="1">
    <citation type="submission" date="2009-04" db="EMBL/GenBank/DDBJ databases">
        <authorList>
            <person name="Weinstock G."/>
            <person name="Sodergren E."/>
            <person name="Clifton S."/>
            <person name="Fulton L."/>
            <person name="Fulton B."/>
            <person name="Courtney L."/>
            <person name="Fronick C."/>
            <person name="Harrison M."/>
            <person name="Strong C."/>
            <person name="Farmer C."/>
            <person name="Delahaunty K."/>
            <person name="Markovic C."/>
            <person name="Hall O."/>
            <person name="Minx P."/>
            <person name="Tomlinson C."/>
            <person name="Mitreva M."/>
            <person name="Nelson J."/>
            <person name="Hou S."/>
            <person name="Wollam A."/>
            <person name="Pepin K.H."/>
            <person name="Johnson M."/>
            <person name="Bhonagiri V."/>
            <person name="Nash W.E."/>
            <person name="Warren W."/>
            <person name="Chinwalla A."/>
            <person name="Mardis E.R."/>
            <person name="Wilson R.K."/>
        </authorList>
    </citation>
    <scope>NUCLEOTIDE SEQUENCE [LARGE SCALE GENOMIC DNA]</scope>
    <source>
        <strain evidence="1">ATCC 51147</strain>
    </source>
</reference>
<evidence type="ECO:0000313" key="2">
    <source>
        <dbReference type="Proteomes" id="UP000003009"/>
    </source>
</evidence>
<dbReference type="AlphaFoldDB" id="C4GGB1"/>
<protein>
    <submittedName>
        <fullName evidence="1">Uncharacterized protein</fullName>
    </submittedName>
</protein>
<dbReference type="EMBL" id="ACJW02000002">
    <property type="protein sequence ID" value="EEP69266.1"/>
    <property type="molecule type" value="Genomic_DNA"/>
</dbReference>
<gene>
    <name evidence="1" type="ORF">GCWU000324_01179</name>
</gene>
<name>C4GGB1_9NEIS</name>
<sequence>MQNLQAIECRWLADIFPISQALLNKTFGDEPLPLHFSFQAALSPENRQPEKHFSVSGCR</sequence>
<dbReference type="Proteomes" id="UP000003009">
    <property type="component" value="Unassembled WGS sequence"/>
</dbReference>